<organism evidence="2 3">
    <name type="scientific">Actinia tenebrosa</name>
    <name type="common">Australian red waratah sea anemone</name>
    <dbReference type="NCBI Taxonomy" id="6105"/>
    <lineage>
        <taxon>Eukaryota</taxon>
        <taxon>Metazoa</taxon>
        <taxon>Cnidaria</taxon>
        <taxon>Anthozoa</taxon>
        <taxon>Hexacorallia</taxon>
        <taxon>Actiniaria</taxon>
        <taxon>Actiniidae</taxon>
        <taxon>Actinia</taxon>
    </lineage>
</organism>
<dbReference type="OrthoDB" id="8029257at2759"/>
<dbReference type="InParanoid" id="A0A6P8HEJ8"/>
<sequence length="132" mass="15120">MKCPGKFKAQLHASSMGKTANEEIYVVKNLERSLLGRKAAMVLKLIMQVDNVNKNARVFEKYPELFTGLGRMKDEHSYSISLKEDVKPFAVTVPRKVPLPLYKETKTKKELEKIRKQESCRKSRDRPNGALP</sequence>
<evidence type="ECO:0000256" key="1">
    <source>
        <dbReference type="SAM" id="MobiDB-lite"/>
    </source>
</evidence>
<gene>
    <name evidence="3" type="primary">LOC116291781</name>
</gene>
<protein>
    <submittedName>
        <fullName evidence="3">Uncharacterized protein LOC116291781</fullName>
    </submittedName>
</protein>
<keyword evidence="2" id="KW-1185">Reference proteome</keyword>
<dbReference type="Proteomes" id="UP000515163">
    <property type="component" value="Unplaced"/>
</dbReference>
<proteinExistence type="predicted"/>
<evidence type="ECO:0000313" key="2">
    <source>
        <dbReference type="Proteomes" id="UP000515163"/>
    </source>
</evidence>
<accession>A0A6P8HEJ8</accession>
<name>A0A6P8HEJ8_ACTTE</name>
<dbReference type="AlphaFoldDB" id="A0A6P8HEJ8"/>
<feature type="region of interest" description="Disordered" evidence="1">
    <location>
        <begin position="110"/>
        <end position="132"/>
    </location>
</feature>
<dbReference type="RefSeq" id="XP_031554849.1">
    <property type="nucleotide sequence ID" value="XM_031698989.1"/>
</dbReference>
<reference evidence="3" key="1">
    <citation type="submission" date="2025-08" db="UniProtKB">
        <authorList>
            <consortium name="RefSeq"/>
        </authorList>
    </citation>
    <scope>IDENTIFICATION</scope>
    <source>
        <tissue evidence="3">Tentacle</tissue>
    </source>
</reference>
<evidence type="ECO:0000313" key="3">
    <source>
        <dbReference type="RefSeq" id="XP_031554849.1"/>
    </source>
</evidence>
<dbReference type="KEGG" id="aten:116291781"/>
<dbReference type="GeneID" id="116291781"/>